<dbReference type="AlphaFoldDB" id="A0A3N4LA73"/>
<evidence type="ECO:0000313" key="8">
    <source>
        <dbReference type="Proteomes" id="UP000277580"/>
    </source>
</evidence>
<dbReference type="Proteomes" id="UP000277580">
    <property type="component" value="Unassembled WGS sequence"/>
</dbReference>
<gene>
    <name evidence="7" type="ORF">P167DRAFT_603928</name>
</gene>
<evidence type="ECO:0000256" key="5">
    <source>
        <dbReference type="ARBA" id="ARBA00034313"/>
    </source>
</evidence>
<organism evidence="7 8">
    <name type="scientific">Morchella conica CCBAS932</name>
    <dbReference type="NCBI Taxonomy" id="1392247"/>
    <lineage>
        <taxon>Eukaryota</taxon>
        <taxon>Fungi</taxon>
        <taxon>Dikarya</taxon>
        <taxon>Ascomycota</taxon>
        <taxon>Pezizomycotina</taxon>
        <taxon>Pezizomycetes</taxon>
        <taxon>Pezizales</taxon>
        <taxon>Morchellaceae</taxon>
        <taxon>Morchella</taxon>
    </lineage>
</organism>
<evidence type="ECO:0000256" key="3">
    <source>
        <dbReference type="ARBA" id="ARBA00022989"/>
    </source>
</evidence>
<name>A0A3N4LA73_9PEZI</name>
<sequence>MASENALSYAKAIGIFTAGIAAGTNFSTSFLVMPAILHPRTTPPKDLHAQWKHLYDHGKFTLPPLSIVAGAAFSYVAYHDESLRVPYGIAAVSTLGIVPFTLVGMKANLGALLEQRVWGDVDKGRLRELLRRWSGLNWYRAIMLMVGFGTALVN</sequence>
<feature type="transmembrane region" description="Helical" evidence="6">
    <location>
        <begin position="12"/>
        <end position="37"/>
    </location>
</feature>
<proteinExistence type="inferred from homology"/>
<dbReference type="Pfam" id="PF08592">
    <property type="entry name" value="Anthrone_oxy"/>
    <property type="match status" value="1"/>
</dbReference>
<keyword evidence="4 6" id="KW-0472">Membrane</keyword>
<evidence type="ECO:0000256" key="4">
    <source>
        <dbReference type="ARBA" id="ARBA00023136"/>
    </source>
</evidence>
<accession>A0A3N4LA73</accession>
<evidence type="ECO:0008006" key="9">
    <source>
        <dbReference type="Google" id="ProtNLM"/>
    </source>
</evidence>
<keyword evidence="8" id="KW-1185">Reference proteome</keyword>
<dbReference type="PANTHER" id="PTHR35042:SF1">
    <property type="entry name" value="DUF1772-DOMAIN-CONTAINING PROTEIN"/>
    <property type="match status" value="1"/>
</dbReference>
<dbReference type="GO" id="GO:0016020">
    <property type="term" value="C:membrane"/>
    <property type="evidence" value="ECO:0007669"/>
    <property type="project" value="UniProtKB-SubCell"/>
</dbReference>
<dbReference type="EMBL" id="ML119116">
    <property type="protein sequence ID" value="RPB14915.1"/>
    <property type="molecule type" value="Genomic_DNA"/>
</dbReference>
<dbReference type="OrthoDB" id="5954308at2759"/>
<dbReference type="InterPro" id="IPR013901">
    <property type="entry name" value="Anthrone_oxy"/>
</dbReference>
<keyword evidence="3 6" id="KW-1133">Transmembrane helix</keyword>
<evidence type="ECO:0000256" key="1">
    <source>
        <dbReference type="ARBA" id="ARBA00004141"/>
    </source>
</evidence>
<feature type="transmembrane region" description="Helical" evidence="6">
    <location>
        <begin position="60"/>
        <end position="78"/>
    </location>
</feature>
<protein>
    <recommendedName>
        <fullName evidence="9">DUF1772-domain-containing protein</fullName>
    </recommendedName>
</protein>
<keyword evidence="2 6" id="KW-0812">Transmembrane</keyword>
<comment type="similarity">
    <text evidence="5">Belongs to the anthrone oxygenase family.</text>
</comment>
<evidence type="ECO:0000256" key="6">
    <source>
        <dbReference type="SAM" id="Phobius"/>
    </source>
</evidence>
<dbReference type="PANTHER" id="PTHR35042">
    <property type="entry name" value="ANTHRONE OXYGENASE ENCC"/>
    <property type="match status" value="1"/>
</dbReference>
<dbReference type="InParanoid" id="A0A3N4LA73"/>
<evidence type="ECO:0000313" key="7">
    <source>
        <dbReference type="EMBL" id="RPB14915.1"/>
    </source>
</evidence>
<evidence type="ECO:0000256" key="2">
    <source>
        <dbReference type="ARBA" id="ARBA00022692"/>
    </source>
</evidence>
<feature type="transmembrane region" description="Helical" evidence="6">
    <location>
        <begin position="136"/>
        <end position="153"/>
    </location>
</feature>
<reference evidence="7 8" key="1">
    <citation type="journal article" date="2018" name="Nat. Ecol. Evol.">
        <title>Pezizomycetes genomes reveal the molecular basis of ectomycorrhizal truffle lifestyle.</title>
        <authorList>
            <person name="Murat C."/>
            <person name="Payen T."/>
            <person name="Noel B."/>
            <person name="Kuo A."/>
            <person name="Morin E."/>
            <person name="Chen J."/>
            <person name="Kohler A."/>
            <person name="Krizsan K."/>
            <person name="Balestrini R."/>
            <person name="Da Silva C."/>
            <person name="Montanini B."/>
            <person name="Hainaut M."/>
            <person name="Levati E."/>
            <person name="Barry K.W."/>
            <person name="Belfiori B."/>
            <person name="Cichocki N."/>
            <person name="Clum A."/>
            <person name="Dockter R.B."/>
            <person name="Fauchery L."/>
            <person name="Guy J."/>
            <person name="Iotti M."/>
            <person name="Le Tacon F."/>
            <person name="Lindquist E.A."/>
            <person name="Lipzen A."/>
            <person name="Malagnac F."/>
            <person name="Mello A."/>
            <person name="Molinier V."/>
            <person name="Miyauchi S."/>
            <person name="Poulain J."/>
            <person name="Riccioni C."/>
            <person name="Rubini A."/>
            <person name="Sitrit Y."/>
            <person name="Splivallo R."/>
            <person name="Traeger S."/>
            <person name="Wang M."/>
            <person name="Zifcakova L."/>
            <person name="Wipf D."/>
            <person name="Zambonelli A."/>
            <person name="Paolocci F."/>
            <person name="Nowrousian M."/>
            <person name="Ottonello S."/>
            <person name="Baldrian P."/>
            <person name="Spatafora J.W."/>
            <person name="Henrissat B."/>
            <person name="Nagy L.G."/>
            <person name="Aury J.M."/>
            <person name="Wincker P."/>
            <person name="Grigoriev I.V."/>
            <person name="Bonfante P."/>
            <person name="Martin F.M."/>
        </authorList>
    </citation>
    <scope>NUCLEOTIDE SEQUENCE [LARGE SCALE GENOMIC DNA]</scope>
    <source>
        <strain evidence="7 8">CCBAS932</strain>
    </source>
</reference>
<comment type="subcellular location">
    <subcellularLocation>
        <location evidence="1">Membrane</location>
        <topology evidence="1">Multi-pass membrane protein</topology>
    </subcellularLocation>
</comment>
<feature type="transmembrane region" description="Helical" evidence="6">
    <location>
        <begin position="85"/>
        <end position="105"/>
    </location>
</feature>